<dbReference type="VEuPathDB" id="TriTrypDB:TcBrA4_0010120"/>
<sequence length="498" mass="53770">MPSGKATALAAATLLALLVVAPAVASAQRSLDCQKVWDGPSIDNDVLKCLSNTDRIKGQWRYLVYPGFCALLFVVTLLSFPLVFLSVACCHSCCRPKPGRSSDASRCFLWMWVIYVVLWSAAMAVLVILGAKLLATSAPSIIDNTLDGPLQYFNNTAERIIDFTSNWSSGKREPIPSIDLDITAFTNISTSVTDLLMDAKHKISKYIEWIPIVSYCVGGVGVVLMLLVVLLACCRCGIPCTTYLLSCIYWLFGVVFALLAVVVTVLAYLSWAACGEVELQQQRQPGVFQWYLVPYCEQKFDFADINGEADDAERQFSKDACKNLLKSCDNKPISSKPLLCGNDITSEDQCPNFGTMASVLSATRVKAFTMACPVAGESCTLFECAANCTNTDVKAVSSGILQLAAQASNASIALSYARPLLDCNFVVDKLLGAMSDCNELKAGTLMLGTGFFVGGLMFGLAIYIMFRGSCIWDVRFITQGKSPRGLNGSGSVNAAQSS</sequence>
<dbReference type="VEuPathDB" id="TriTrypDB:TcCLB.505789.10"/>
<dbReference type="VEuPathDB" id="TriTrypDB:TcG_05464"/>
<dbReference type="VEuPathDB" id="TriTrypDB:Tc_MARK_4745"/>
<feature type="transmembrane region" description="Helical" evidence="1">
    <location>
        <begin position="108"/>
        <end position="131"/>
    </location>
</feature>
<feature type="transmembrane region" description="Helical" evidence="1">
    <location>
        <begin position="209"/>
        <end position="231"/>
    </location>
</feature>
<keyword evidence="1" id="KW-1133">Transmembrane helix</keyword>
<feature type="transmembrane region" description="Helical" evidence="1">
    <location>
        <begin position="243"/>
        <end position="271"/>
    </location>
</feature>
<dbReference type="VEuPathDB" id="TriTrypDB:ECC02_004087"/>
<evidence type="ECO:0000313" key="4">
    <source>
        <dbReference type="Proteomes" id="UP000246121"/>
    </source>
</evidence>
<reference evidence="3 4" key="1">
    <citation type="journal article" date="2018" name="Microb. Genom.">
        <title>Expanding an expanded genome: long-read sequencing of Trypanosoma cruzi.</title>
        <authorList>
            <person name="Berna L."/>
            <person name="Rodriguez M."/>
            <person name="Chiribao M.L."/>
            <person name="Parodi-Talice A."/>
            <person name="Pita S."/>
            <person name="Rijo G."/>
            <person name="Alvarez-Valin F."/>
            <person name="Robello C."/>
        </authorList>
    </citation>
    <scope>NUCLEOTIDE SEQUENCE [LARGE SCALE GENOMIC DNA]</scope>
    <source>
        <strain evidence="3 4">Dm28c</strain>
    </source>
</reference>
<evidence type="ECO:0000256" key="1">
    <source>
        <dbReference type="SAM" id="Phobius"/>
    </source>
</evidence>
<evidence type="ECO:0000256" key="2">
    <source>
        <dbReference type="SAM" id="SignalP"/>
    </source>
</evidence>
<keyword evidence="1" id="KW-0472">Membrane</keyword>
<dbReference type="VEuPathDB" id="TriTrypDB:TCSYLVIO_001419"/>
<dbReference type="VEuPathDB" id="TriTrypDB:TcCL_ESM04907"/>
<accession>A0A2V2V9Q6</accession>
<dbReference type="Proteomes" id="UP000246121">
    <property type="component" value="Unassembled WGS sequence"/>
</dbReference>
<dbReference type="VEuPathDB" id="TriTrypDB:TCDM_06945"/>
<keyword evidence="1" id="KW-0812">Transmembrane</keyword>
<dbReference type="PANTHER" id="PTHR39669:SF2">
    <property type="entry name" value="MEMBRANE-ASSOCIATED PROTEIN"/>
    <property type="match status" value="1"/>
</dbReference>
<dbReference type="VEuPathDB" id="TriTrypDB:TcYC6_0082810"/>
<dbReference type="VEuPathDB" id="TriTrypDB:C4B63_32g41"/>
<dbReference type="EMBL" id="PRFA01000032">
    <property type="protein sequence ID" value="PWU93237.1"/>
    <property type="molecule type" value="Genomic_DNA"/>
</dbReference>
<dbReference type="VEuPathDB" id="TriTrypDB:BCY84_09815"/>
<protein>
    <submittedName>
        <fullName evidence="3">Uncharacterized protein</fullName>
    </submittedName>
</protein>
<dbReference type="AlphaFoldDB" id="A0A2V2V9Q6"/>
<feature type="signal peptide" evidence="2">
    <location>
        <begin position="1"/>
        <end position="27"/>
    </location>
</feature>
<keyword evidence="2" id="KW-0732">Signal</keyword>
<feature type="transmembrane region" description="Helical" evidence="1">
    <location>
        <begin position="445"/>
        <end position="466"/>
    </location>
</feature>
<feature type="chain" id="PRO_5016174506" evidence="2">
    <location>
        <begin position="28"/>
        <end position="498"/>
    </location>
</feature>
<name>A0A2V2V9Q6_TRYCR</name>
<gene>
    <name evidence="3" type="ORF">C4B63_32g41</name>
</gene>
<dbReference type="VEuPathDB" id="TriTrypDB:C3747_42g26"/>
<proteinExistence type="predicted"/>
<dbReference type="VEuPathDB" id="TriTrypDB:TcCLB.510065.10"/>
<comment type="caution">
    <text evidence="3">The sequence shown here is derived from an EMBL/GenBank/DDBJ whole genome shotgun (WGS) entry which is preliminary data.</text>
</comment>
<evidence type="ECO:0000313" key="3">
    <source>
        <dbReference type="EMBL" id="PWU93237.1"/>
    </source>
</evidence>
<dbReference type="PANTHER" id="PTHR39669">
    <property type="entry name" value="MEMBRANE-ASSOCIATED PROTEIN"/>
    <property type="match status" value="1"/>
</dbReference>
<feature type="transmembrane region" description="Helical" evidence="1">
    <location>
        <begin position="62"/>
        <end position="87"/>
    </location>
</feature>
<dbReference type="VEuPathDB" id="TriTrypDB:TcCL_Unassigned02628"/>
<organism evidence="3 4">
    <name type="scientific">Trypanosoma cruzi</name>
    <dbReference type="NCBI Taxonomy" id="5693"/>
    <lineage>
        <taxon>Eukaryota</taxon>
        <taxon>Discoba</taxon>
        <taxon>Euglenozoa</taxon>
        <taxon>Kinetoplastea</taxon>
        <taxon>Metakinetoplastina</taxon>
        <taxon>Trypanosomatida</taxon>
        <taxon>Trypanosomatidae</taxon>
        <taxon>Trypanosoma</taxon>
        <taxon>Schizotrypanum</taxon>
    </lineage>
</organism>